<organism evidence="9 10">
    <name type="scientific">Rotaria socialis</name>
    <dbReference type="NCBI Taxonomy" id="392032"/>
    <lineage>
        <taxon>Eukaryota</taxon>
        <taxon>Metazoa</taxon>
        <taxon>Spiralia</taxon>
        <taxon>Gnathifera</taxon>
        <taxon>Rotifera</taxon>
        <taxon>Eurotatoria</taxon>
        <taxon>Bdelloidea</taxon>
        <taxon>Philodinida</taxon>
        <taxon>Philodinidae</taxon>
        <taxon>Rotaria</taxon>
    </lineage>
</organism>
<dbReference type="InterPro" id="IPR043504">
    <property type="entry name" value="Peptidase_S1_PA_chymotrypsin"/>
</dbReference>
<dbReference type="OrthoDB" id="6339452at2759"/>
<evidence type="ECO:0000256" key="4">
    <source>
        <dbReference type="ARBA" id="ARBA00023157"/>
    </source>
</evidence>
<keyword evidence="4" id="KW-1015">Disulfide bond</keyword>
<reference evidence="9" key="1">
    <citation type="submission" date="2021-02" db="EMBL/GenBank/DDBJ databases">
        <authorList>
            <person name="Nowell W R."/>
        </authorList>
    </citation>
    <scope>NUCLEOTIDE SEQUENCE</scope>
</reference>
<feature type="domain" description="Peptidase S1" evidence="8">
    <location>
        <begin position="35"/>
        <end position="263"/>
    </location>
</feature>
<dbReference type="InterPro" id="IPR009003">
    <property type="entry name" value="Peptidase_S1_PA"/>
</dbReference>
<feature type="chain" id="PRO_5032346542" description="Acrosin" evidence="7">
    <location>
        <begin position="18"/>
        <end position="370"/>
    </location>
</feature>
<feature type="transmembrane region" description="Helical" evidence="6">
    <location>
        <begin position="318"/>
        <end position="342"/>
    </location>
</feature>
<evidence type="ECO:0000313" key="10">
    <source>
        <dbReference type="Proteomes" id="UP000663825"/>
    </source>
</evidence>
<dbReference type="Proteomes" id="UP000663825">
    <property type="component" value="Unassembled WGS sequence"/>
</dbReference>
<dbReference type="GO" id="GO:0004252">
    <property type="term" value="F:serine-type endopeptidase activity"/>
    <property type="evidence" value="ECO:0007669"/>
    <property type="project" value="InterPro"/>
</dbReference>
<accession>A0A818DJZ6</accession>
<proteinExistence type="predicted"/>
<comment type="catalytic activity">
    <reaction evidence="1">
        <text>Preferential cleavage: Arg-|-Xaa, Lys-|-Xaa.</text>
        <dbReference type="EC" id="3.4.21.10"/>
    </reaction>
</comment>
<dbReference type="PROSITE" id="PS50240">
    <property type="entry name" value="TRYPSIN_DOM"/>
    <property type="match status" value="1"/>
</dbReference>
<keyword evidence="6" id="KW-0812">Transmembrane</keyword>
<evidence type="ECO:0000256" key="2">
    <source>
        <dbReference type="ARBA" id="ARBA00012050"/>
    </source>
</evidence>
<dbReference type="InterPro" id="IPR033116">
    <property type="entry name" value="TRYPSIN_SER"/>
</dbReference>
<dbReference type="EMBL" id="CAJNXB010005783">
    <property type="protein sequence ID" value="CAF3445797.1"/>
    <property type="molecule type" value="Genomic_DNA"/>
</dbReference>
<evidence type="ECO:0000256" key="7">
    <source>
        <dbReference type="SAM" id="SignalP"/>
    </source>
</evidence>
<dbReference type="Pfam" id="PF00089">
    <property type="entry name" value="Trypsin"/>
    <property type="match status" value="1"/>
</dbReference>
<dbReference type="PANTHER" id="PTHR24252:SF8">
    <property type="entry name" value="ACROSIN"/>
    <property type="match status" value="1"/>
</dbReference>
<gene>
    <name evidence="9" type="ORF">TIS948_LOCUS31554</name>
</gene>
<evidence type="ECO:0000313" key="9">
    <source>
        <dbReference type="EMBL" id="CAF3445797.1"/>
    </source>
</evidence>
<evidence type="ECO:0000256" key="1">
    <source>
        <dbReference type="ARBA" id="ARBA00001656"/>
    </source>
</evidence>
<dbReference type="AlphaFoldDB" id="A0A818DJZ6"/>
<evidence type="ECO:0000256" key="6">
    <source>
        <dbReference type="SAM" id="Phobius"/>
    </source>
</evidence>
<keyword evidence="5" id="KW-0720">Serine protease</keyword>
<keyword evidence="5" id="KW-0645">Protease</keyword>
<dbReference type="PANTHER" id="PTHR24252">
    <property type="entry name" value="ACROSIN-RELATED"/>
    <property type="match status" value="1"/>
</dbReference>
<dbReference type="PROSITE" id="PS00135">
    <property type="entry name" value="TRYPSIN_SER"/>
    <property type="match status" value="1"/>
</dbReference>
<feature type="signal peptide" evidence="7">
    <location>
        <begin position="1"/>
        <end position="17"/>
    </location>
</feature>
<sequence length="370" mass="40702">MYRTCFFIMIYFPIIHAFTCGQSSIKPNDLSSTKIINGTEARPHSWPWIVSLQHPLLGHFCGGSVIDANYVISAAHCFFNIFFYDSIVFIGNHYLTDRVEYRTISAVIIHPFYTLVDGSPDDIVLLKLNQSIDIKSYPPICLPTNDSAILELPGQRLTIAGWGLTNESESSNVLLQTTLSIFDSSIPECHPFMNDTNKQLCVGVIGGGTGSCSGDSGGPLMGEYDNRFYLVGIVSSGINGCGNVSSLYIRVRAFINWICEQDSNIAHCSAMNIMTSLSTARSTSPLSWTPSSISPPTTPDEIIKSTTIKNGNISKQTIIIIASVVPSAFLIIVIGTIVFSWYTKCYKHLRTGVNHQSSVELNPYRRDNIS</sequence>
<dbReference type="SUPFAM" id="SSF50494">
    <property type="entry name" value="Trypsin-like serine proteases"/>
    <property type="match status" value="1"/>
</dbReference>
<dbReference type="SMART" id="SM00020">
    <property type="entry name" value="Tryp_SPc"/>
    <property type="match status" value="1"/>
</dbReference>
<name>A0A818DJZ6_9BILA</name>
<evidence type="ECO:0000256" key="5">
    <source>
        <dbReference type="RuleBase" id="RU363034"/>
    </source>
</evidence>
<keyword evidence="5" id="KW-0378">Hydrolase</keyword>
<dbReference type="CDD" id="cd00190">
    <property type="entry name" value="Tryp_SPc"/>
    <property type="match status" value="1"/>
</dbReference>
<dbReference type="InterPro" id="IPR018114">
    <property type="entry name" value="TRYPSIN_HIS"/>
</dbReference>
<protein>
    <recommendedName>
        <fullName evidence="3">Acrosin</fullName>
        <ecNumber evidence="2">3.4.21.10</ecNumber>
    </recommendedName>
</protein>
<dbReference type="PROSITE" id="PS00134">
    <property type="entry name" value="TRYPSIN_HIS"/>
    <property type="match status" value="1"/>
</dbReference>
<keyword evidence="6" id="KW-0472">Membrane</keyword>
<dbReference type="EC" id="3.4.21.10" evidence="2"/>
<comment type="caution">
    <text evidence="9">The sequence shown here is derived from an EMBL/GenBank/DDBJ whole genome shotgun (WGS) entry which is preliminary data.</text>
</comment>
<dbReference type="GO" id="GO:0006508">
    <property type="term" value="P:proteolysis"/>
    <property type="evidence" value="ECO:0007669"/>
    <property type="project" value="UniProtKB-KW"/>
</dbReference>
<evidence type="ECO:0000256" key="3">
    <source>
        <dbReference type="ARBA" id="ARBA00017161"/>
    </source>
</evidence>
<dbReference type="InterPro" id="IPR001314">
    <property type="entry name" value="Peptidase_S1A"/>
</dbReference>
<evidence type="ECO:0000259" key="8">
    <source>
        <dbReference type="PROSITE" id="PS50240"/>
    </source>
</evidence>
<keyword evidence="6" id="KW-1133">Transmembrane helix</keyword>
<dbReference type="Gene3D" id="2.40.10.10">
    <property type="entry name" value="Trypsin-like serine proteases"/>
    <property type="match status" value="1"/>
</dbReference>
<dbReference type="PRINTS" id="PR00722">
    <property type="entry name" value="CHYMOTRYPSIN"/>
</dbReference>
<dbReference type="InterPro" id="IPR001254">
    <property type="entry name" value="Trypsin_dom"/>
</dbReference>
<keyword evidence="7" id="KW-0732">Signal</keyword>